<name>A0A4S8M736_DENBC</name>
<keyword evidence="3" id="KW-1185">Reference proteome</keyword>
<reference evidence="2 3" key="1">
    <citation type="journal article" date="2019" name="Nat. Ecol. Evol.">
        <title>Megaphylogeny resolves global patterns of mushroom evolution.</title>
        <authorList>
            <person name="Varga T."/>
            <person name="Krizsan K."/>
            <person name="Foldi C."/>
            <person name="Dima B."/>
            <person name="Sanchez-Garcia M."/>
            <person name="Sanchez-Ramirez S."/>
            <person name="Szollosi G.J."/>
            <person name="Szarkandi J.G."/>
            <person name="Papp V."/>
            <person name="Albert L."/>
            <person name="Andreopoulos W."/>
            <person name="Angelini C."/>
            <person name="Antonin V."/>
            <person name="Barry K.W."/>
            <person name="Bougher N.L."/>
            <person name="Buchanan P."/>
            <person name="Buyck B."/>
            <person name="Bense V."/>
            <person name="Catcheside P."/>
            <person name="Chovatia M."/>
            <person name="Cooper J."/>
            <person name="Damon W."/>
            <person name="Desjardin D."/>
            <person name="Finy P."/>
            <person name="Geml J."/>
            <person name="Haridas S."/>
            <person name="Hughes K."/>
            <person name="Justo A."/>
            <person name="Karasinski D."/>
            <person name="Kautmanova I."/>
            <person name="Kiss B."/>
            <person name="Kocsube S."/>
            <person name="Kotiranta H."/>
            <person name="LaButti K.M."/>
            <person name="Lechner B.E."/>
            <person name="Liimatainen K."/>
            <person name="Lipzen A."/>
            <person name="Lukacs Z."/>
            <person name="Mihaltcheva S."/>
            <person name="Morgado L.N."/>
            <person name="Niskanen T."/>
            <person name="Noordeloos M.E."/>
            <person name="Ohm R.A."/>
            <person name="Ortiz-Santana B."/>
            <person name="Ovrebo C."/>
            <person name="Racz N."/>
            <person name="Riley R."/>
            <person name="Savchenko A."/>
            <person name="Shiryaev A."/>
            <person name="Soop K."/>
            <person name="Spirin V."/>
            <person name="Szebenyi C."/>
            <person name="Tomsovsky M."/>
            <person name="Tulloss R.E."/>
            <person name="Uehling J."/>
            <person name="Grigoriev I.V."/>
            <person name="Vagvolgyi C."/>
            <person name="Papp T."/>
            <person name="Martin F.M."/>
            <person name="Miettinen O."/>
            <person name="Hibbett D.S."/>
            <person name="Nagy L.G."/>
        </authorList>
    </citation>
    <scope>NUCLEOTIDE SEQUENCE [LARGE SCALE GENOMIC DNA]</scope>
    <source>
        <strain evidence="2 3">CBS 962.96</strain>
    </source>
</reference>
<dbReference type="EMBL" id="ML179142">
    <property type="protein sequence ID" value="THU98117.1"/>
    <property type="molecule type" value="Genomic_DNA"/>
</dbReference>
<dbReference type="Proteomes" id="UP000297245">
    <property type="component" value="Unassembled WGS sequence"/>
</dbReference>
<organism evidence="2 3">
    <name type="scientific">Dendrothele bispora (strain CBS 962.96)</name>
    <dbReference type="NCBI Taxonomy" id="1314807"/>
    <lineage>
        <taxon>Eukaryota</taxon>
        <taxon>Fungi</taxon>
        <taxon>Dikarya</taxon>
        <taxon>Basidiomycota</taxon>
        <taxon>Agaricomycotina</taxon>
        <taxon>Agaricomycetes</taxon>
        <taxon>Agaricomycetidae</taxon>
        <taxon>Agaricales</taxon>
        <taxon>Agaricales incertae sedis</taxon>
        <taxon>Dendrothele</taxon>
    </lineage>
</organism>
<sequence length="56" mass="6014">MEVPVAGGVGAGTEAPSIPTLLAVGDGERRRREREEAVARVVRRGPSRSIVFRLDN</sequence>
<accession>A0A4S8M736</accession>
<gene>
    <name evidence="2" type="ORF">K435DRAFT_777624</name>
</gene>
<evidence type="ECO:0000313" key="3">
    <source>
        <dbReference type="Proteomes" id="UP000297245"/>
    </source>
</evidence>
<dbReference type="AlphaFoldDB" id="A0A4S8M736"/>
<evidence type="ECO:0000256" key="1">
    <source>
        <dbReference type="SAM" id="MobiDB-lite"/>
    </source>
</evidence>
<feature type="region of interest" description="Disordered" evidence="1">
    <location>
        <begin position="1"/>
        <end position="20"/>
    </location>
</feature>
<proteinExistence type="predicted"/>
<evidence type="ECO:0000313" key="2">
    <source>
        <dbReference type="EMBL" id="THU98117.1"/>
    </source>
</evidence>
<protein>
    <submittedName>
        <fullName evidence="2">Uncharacterized protein</fullName>
    </submittedName>
</protein>